<dbReference type="CDD" id="cd02508">
    <property type="entry name" value="ADP_Glucose_PP"/>
    <property type="match status" value="1"/>
</dbReference>
<evidence type="ECO:0000313" key="11">
    <source>
        <dbReference type="Proteomes" id="UP000249819"/>
    </source>
</evidence>
<dbReference type="RefSeq" id="WP_111595455.1">
    <property type="nucleotide sequence ID" value="NZ_QLMA01000013.1"/>
</dbReference>
<protein>
    <recommendedName>
        <fullName evidence="8">Glucose-1-phosphate adenylyltransferase</fullName>
        <ecNumber evidence="8">2.7.7.27</ecNumber>
    </recommendedName>
</protein>
<organism evidence="10 11">
    <name type="scientific">Chitinophaga dinghuensis</name>
    <dbReference type="NCBI Taxonomy" id="1539050"/>
    <lineage>
        <taxon>Bacteria</taxon>
        <taxon>Pseudomonadati</taxon>
        <taxon>Bacteroidota</taxon>
        <taxon>Chitinophagia</taxon>
        <taxon>Chitinophagales</taxon>
        <taxon>Chitinophagaceae</taxon>
        <taxon>Chitinophaga</taxon>
    </lineage>
</organism>
<dbReference type="Gene3D" id="2.160.10.10">
    <property type="entry name" value="Hexapeptide repeat proteins"/>
    <property type="match status" value="1"/>
</dbReference>
<keyword evidence="2" id="KW-0321">Glycogen metabolism</keyword>
<dbReference type="EC" id="2.7.7.27" evidence="8"/>
<keyword evidence="11" id="KW-1185">Reference proteome</keyword>
<dbReference type="InterPro" id="IPR011831">
    <property type="entry name" value="ADP-Glc_PPase"/>
</dbReference>
<dbReference type="SUPFAM" id="SSF51161">
    <property type="entry name" value="Trimeric LpxA-like enzymes"/>
    <property type="match status" value="1"/>
</dbReference>
<dbReference type="InterPro" id="IPR005835">
    <property type="entry name" value="NTP_transferase_dom"/>
</dbReference>
<dbReference type="Pfam" id="PF00483">
    <property type="entry name" value="NTP_transferase"/>
    <property type="match status" value="1"/>
</dbReference>
<evidence type="ECO:0000256" key="8">
    <source>
        <dbReference type="NCBIfam" id="TIGR02091"/>
    </source>
</evidence>
<dbReference type="CDD" id="cd04651">
    <property type="entry name" value="LbH_G1P_AT_C"/>
    <property type="match status" value="1"/>
</dbReference>
<evidence type="ECO:0000313" key="10">
    <source>
        <dbReference type="EMBL" id="RAJ73509.1"/>
    </source>
</evidence>
<feature type="domain" description="Nucleotidyl transferase" evidence="9">
    <location>
        <begin position="7"/>
        <end position="270"/>
    </location>
</feature>
<keyword evidence="3 10" id="KW-0808">Transferase</keyword>
<dbReference type="InterPro" id="IPR029044">
    <property type="entry name" value="Nucleotide-diphossugar_trans"/>
</dbReference>
<dbReference type="PROSITE" id="PS00810">
    <property type="entry name" value="ADP_GLC_PYROPHOSPH_3"/>
    <property type="match status" value="1"/>
</dbReference>
<dbReference type="EMBL" id="QLMA01000013">
    <property type="protein sequence ID" value="RAJ73509.1"/>
    <property type="molecule type" value="Genomic_DNA"/>
</dbReference>
<gene>
    <name evidence="10" type="ORF">CLV59_11362</name>
</gene>
<dbReference type="SUPFAM" id="SSF53448">
    <property type="entry name" value="Nucleotide-diphospho-sugar transferases"/>
    <property type="match status" value="1"/>
</dbReference>
<evidence type="ECO:0000256" key="2">
    <source>
        <dbReference type="ARBA" id="ARBA00022600"/>
    </source>
</evidence>
<reference evidence="10 11" key="1">
    <citation type="submission" date="2018-06" db="EMBL/GenBank/DDBJ databases">
        <title>Genomic Encyclopedia of Archaeal and Bacterial Type Strains, Phase II (KMG-II): from individual species to whole genera.</title>
        <authorList>
            <person name="Goeker M."/>
        </authorList>
    </citation>
    <scope>NUCLEOTIDE SEQUENCE [LARGE SCALE GENOMIC DNA]</scope>
    <source>
        <strain evidence="10 11">DSM 29821</strain>
    </source>
</reference>
<dbReference type="GO" id="GO:0005524">
    <property type="term" value="F:ATP binding"/>
    <property type="evidence" value="ECO:0007669"/>
    <property type="project" value="UniProtKB-KW"/>
</dbReference>
<name>A0A327VKW6_9BACT</name>
<dbReference type="PROSITE" id="PS00809">
    <property type="entry name" value="ADP_GLC_PYROPHOSPH_2"/>
    <property type="match status" value="1"/>
</dbReference>
<evidence type="ECO:0000256" key="6">
    <source>
        <dbReference type="ARBA" id="ARBA00022840"/>
    </source>
</evidence>
<keyword evidence="7" id="KW-0119">Carbohydrate metabolism</keyword>
<dbReference type="InterPro" id="IPR005836">
    <property type="entry name" value="ADP_Glu_pyroP_CS"/>
</dbReference>
<sequence length="423" mass="47003">MSNSVISIILGGGAGTRLYPLTRRRSKPAVPLAGKYRLVDIPISNCLNAGLNRIFVLTQFNSASLNKHIKNTYHFSNFDKGFVDILAAEQTPDNPTWYQGTADAVRQCLHHMENFEFEYILILSGDQLYQMDFHKMLQQHKDAGAEISIATIPVSAKDASDFGILKTNEAGAIVSFTEKPSQDVLPPWASEVSDEMKQEGRVYLASMGIYIFSRKVLFDMLHDQPDATDFGKQLIPYAIEANYKVFSYQYEGYWTDIGNIPSFFEANIGLTDDIPLFNLYDESQTIYSRARMLPPAKISGDIQKTMIADGCIILASRLERCVIGIRTRIGKGSIITNSYIMGSDYYQTLDELNRAKDNGLPPMGIGEDCVINNAIIDKNCSIGNGVHINGGKHLADGDFEKYTVKDGIVVVKKGMVLPDGFEI</sequence>
<dbReference type="Gene3D" id="3.90.550.10">
    <property type="entry name" value="Spore Coat Polysaccharide Biosynthesis Protein SpsA, Chain A"/>
    <property type="match status" value="1"/>
</dbReference>
<proteinExistence type="inferred from homology"/>
<comment type="caution">
    <text evidence="10">The sequence shown here is derived from an EMBL/GenBank/DDBJ whole genome shotgun (WGS) entry which is preliminary data.</text>
</comment>
<evidence type="ECO:0000256" key="1">
    <source>
        <dbReference type="ARBA" id="ARBA00010443"/>
    </source>
</evidence>
<keyword evidence="4 10" id="KW-0548">Nucleotidyltransferase</keyword>
<dbReference type="InterPro" id="IPR011004">
    <property type="entry name" value="Trimer_LpxA-like_sf"/>
</dbReference>
<keyword evidence="5" id="KW-0547">Nucleotide-binding</keyword>
<dbReference type="NCBIfam" id="NF002772">
    <property type="entry name" value="PRK02862.1"/>
    <property type="match status" value="1"/>
</dbReference>
<dbReference type="PROSITE" id="PS00808">
    <property type="entry name" value="ADP_GLC_PYROPHOSPH_1"/>
    <property type="match status" value="1"/>
</dbReference>
<dbReference type="PANTHER" id="PTHR43523:SF12">
    <property type="entry name" value="GLUCOSE-1-PHOSPHATE ADENYLYLTRANSFERASE LARGE SUBUNIT 1, CHLOROPLASTIC-RELATED"/>
    <property type="match status" value="1"/>
</dbReference>
<evidence type="ECO:0000256" key="7">
    <source>
        <dbReference type="ARBA" id="ARBA00023277"/>
    </source>
</evidence>
<dbReference type="AlphaFoldDB" id="A0A327VKW6"/>
<dbReference type="NCBIfam" id="TIGR02091">
    <property type="entry name" value="glgC"/>
    <property type="match status" value="1"/>
</dbReference>
<evidence type="ECO:0000256" key="3">
    <source>
        <dbReference type="ARBA" id="ARBA00022679"/>
    </source>
</evidence>
<accession>A0A327VKW6</accession>
<dbReference type="GO" id="GO:0005978">
    <property type="term" value="P:glycogen biosynthetic process"/>
    <property type="evidence" value="ECO:0007669"/>
    <property type="project" value="UniProtKB-UniRule"/>
</dbReference>
<evidence type="ECO:0000256" key="4">
    <source>
        <dbReference type="ARBA" id="ARBA00022695"/>
    </source>
</evidence>
<keyword evidence="6" id="KW-0067">ATP-binding</keyword>
<dbReference type="OrthoDB" id="9801810at2"/>
<dbReference type="Pfam" id="PF25247">
    <property type="entry name" value="LbH_GLGC"/>
    <property type="match status" value="1"/>
</dbReference>
<dbReference type="Proteomes" id="UP000249819">
    <property type="component" value="Unassembled WGS sequence"/>
</dbReference>
<comment type="similarity">
    <text evidence="1">Belongs to the bacterial/plant glucose-1-phosphate adenylyltransferase family.</text>
</comment>
<dbReference type="PANTHER" id="PTHR43523">
    <property type="entry name" value="GLUCOSE-1-PHOSPHATE ADENYLYLTRANSFERASE-RELATED"/>
    <property type="match status" value="1"/>
</dbReference>
<dbReference type="GO" id="GO:0008878">
    <property type="term" value="F:glucose-1-phosphate adenylyltransferase activity"/>
    <property type="evidence" value="ECO:0007669"/>
    <property type="project" value="UniProtKB-UniRule"/>
</dbReference>
<evidence type="ECO:0000259" key="9">
    <source>
        <dbReference type="Pfam" id="PF00483"/>
    </source>
</evidence>
<evidence type="ECO:0000256" key="5">
    <source>
        <dbReference type="ARBA" id="ARBA00022741"/>
    </source>
</evidence>